<accession>M6Y9S1</accession>
<reference evidence="1 2" key="1">
    <citation type="submission" date="2013-01" db="EMBL/GenBank/DDBJ databases">
        <authorList>
            <person name="Harkins D.M."/>
            <person name="Durkin A.S."/>
            <person name="Brinkac L.M."/>
            <person name="Haft D.H."/>
            <person name="Selengut J.D."/>
            <person name="Sanka R."/>
            <person name="DePew J."/>
            <person name="Purushe J."/>
            <person name="Whelen A.C."/>
            <person name="Vinetz J.M."/>
            <person name="Sutton G.G."/>
            <person name="Nierman W.C."/>
            <person name="Fouts D.E."/>
        </authorList>
    </citation>
    <scope>NUCLEOTIDE SEQUENCE [LARGE SCALE GENOMIC DNA]</scope>
    <source>
        <strain evidence="1 2">2001034031</strain>
    </source>
</reference>
<comment type="caution">
    <text evidence="1">The sequence shown here is derived from an EMBL/GenBank/DDBJ whole genome shotgun (WGS) entry which is preliminary data.</text>
</comment>
<proteinExistence type="predicted"/>
<dbReference type="Proteomes" id="UP000012138">
    <property type="component" value="Unassembled WGS sequence"/>
</dbReference>
<gene>
    <name evidence="1" type="ORF">LEP1GSC024_0813</name>
</gene>
<evidence type="ECO:0000313" key="1">
    <source>
        <dbReference type="EMBL" id="EMO88601.1"/>
    </source>
</evidence>
<sequence>MNGRFCEAIKVLKNCTYHGIQSFMKETTLLNFFGKKYFHPSE</sequence>
<protein>
    <submittedName>
        <fullName evidence="1">Uncharacterized protein</fullName>
    </submittedName>
</protein>
<organism evidence="1 2">
    <name type="scientific">Leptospira noguchii str. 2001034031</name>
    <dbReference type="NCBI Taxonomy" id="1193053"/>
    <lineage>
        <taxon>Bacteria</taxon>
        <taxon>Pseudomonadati</taxon>
        <taxon>Spirochaetota</taxon>
        <taxon>Spirochaetia</taxon>
        <taxon>Leptospirales</taxon>
        <taxon>Leptospiraceae</taxon>
        <taxon>Leptospira</taxon>
    </lineage>
</organism>
<name>M6Y9S1_9LEPT</name>
<evidence type="ECO:0000313" key="2">
    <source>
        <dbReference type="Proteomes" id="UP000012138"/>
    </source>
</evidence>
<dbReference type="AlphaFoldDB" id="M6Y9S1"/>
<dbReference type="EMBL" id="AKXB02000123">
    <property type="protein sequence ID" value="EMO88601.1"/>
    <property type="molecule type" value="Genomic_DNA"/>
</dbReference>